<evidence type="ECO:0000256" key="7">
    <source>
        <dbReference type="SAM" id="MobiDB-lite"/>
    </source>
</evidence>
<dbReference type="GO" id="GO:0005886">
    <property type="term" value="C:plasma membrane"/>
    <property type="evidence" value="ECO:0007669"/>
    <property type="project" value="TreeGrafter"/>
</dbReference>
<name>A0A2J8AIE4_9CHLO</name>
<evidence type="ECO:0000313" key="10">
    <source>
        <dbReference type="EMBL" id="PNH12289.1"/>
    </source>
</evidence>
<evidence type="ECO:0000256" key="6">
    <source>
        <dbReference type="ARBA" id="ARBA00023136"/>
    </source>
</evidence>
<dbReference type="PRINTS" id="PR00119">
    <property type="entry name" value="CATATPASE"/>
</dbReference>
<dbReference type="InterPro" id="IPR001757">
    <property type="entry name" value="P_typ_ATPase"/>
</dbReference>
<feature type="region of interest" description="Disordered" evidence="7">
    <location>
        <begin position="220"/>
        <end position="239"/>
    </location>
</feature>
<evidence type="ECO:0000259" key="9">
    <source>
        <dbReference type="Pfam" id="PF00689"/>
    </source>
</evidence>
<feature type="transmembrane region" description="Helical" evidence="8">
    <location>
        <begin position="446"/>
        <end position="468"/>
    </location>
</feature>
<dbReference type="InterPro" id="IPR036412">
    <property type="entry name" value="HAD-like_sf"/>
</dbReference>
<dbReference type="NCBIfam" id="TIGR01494">
    <property type="entry name" value="ATPase_P-type"/>
    <property type="match status" value="2"/>
</dbReference>
<protein>
    <submittedName>
        <fullName evidence="10">Plasma membrane calcium-transporting ATPase 2</fullName>
    </submittedName>
</protein>
<evidence type="ECO:0000256" key="2">
    <source>
        <dbReference type="ARBA" id="ARBA00022692"/>
    </source>
</evidence>
<dbReference type="GO" id="GO:0012505">
    <property type="term" value="C:endomembrane system"/>
    <property type="evidence" value="ECO:0007669"/>
    <property type="project" value="UniProtKB-SubCell"/>
</dbReference>
<keyword evidence="5 8" id="KW-1133">Transmembrane helix</keyword>
<dbReference type="InterPro" id="IPR023298">
    <property type="entry name" value="ATPase_P-typ_TM_dom_sf"/>
</dbReference>
<comment type="caution">
    <text evidence="10">The sequence shown here is derived from an EMBL/GenBank/DDBJ whole genome shotgun (WGS) entry which is preliminary data.</text>
</comment>
<feature type="domain" description="Cation-transporting P-type ATPase C-terminal" evidence="9">
    <location>
        <begin position="398"/>
        <end position="606"/>
    </location>
</feature>
<organism evidence="10 11">
    <name type="scientific">Tetrabaena socialis</name>
    <dbReference type="NCBI Taxonomy" id="47790"/>
    <lineage>
        <taxon>Eukaryota</taxon>
        <taxon>Viridiplantae</taxon>
        <taxon>Chlorophyta</taxon>
        <taxon>core chlorophytes</taxon>
        <taxon>Chlorophyceae</taxon>
        <taxon>CS clade</taxon>
        <taxon>Chlamydomonadales</taxon>
        <taxon>Tetrabaenaceae</taxon>
        <taxon>Tetrabaena</taxon>
    </lineage>
</organism>
<dbReference type="PANTHER" id="PTHR24093">
    <property type="entry name" value="CATION TRANSPORTING ATPASE"/>
    <property type="match status" value="1"/>
</dbReference>
<feature type="compositionally biased region" description="Gly residues" evidence="7">
    <location>
        <begin position="222"/>
        <end position="233"/>
    </location>
</feature>
<evidence type="ECO:0000256" key="5">
    <source>
        <dbReference type="ARBA" id="ARBA00022989"/>
    </source>
</evidence>
<dbReference type="PRINTS" id="PR00120">
    <property type="entry name" value="HATPASE"/>
</dbReference>
<keyword evidence="4" id="KW-0460">Magnesium</keyword>
<dbReference type="SUPFAM" id="SSF81665">
    <property type="entry name" value="Calcium ATPase, transmembrane domain M"/>
    <property type="match status" value="1"/>
</dbReference>
<proteinExistence type="predicted"/>
<keyword evidence="3" id="KW-0479">Metal-binding</keyword>
<feature type="compositionally biased region" description="Polar residues" evidence="7">
    <location>
        <begin position="1"/>
        <end position="10"/>
    </location>
</feature>
<dbReference type="GO" id="GO:0005388">
    <property type="term" value="F:P-type calcium transporter activity"/>
    <property type="evidence" value="ECO:0007669"/>
    <property type="project" value="TreeGrafter"/>
</dbReference>
<comment type="subcellular location">
    <subcellularLocation>
        <location evidence="1">Endomembrane system</location>
        <topology evidence="1">Multi-pass membrane protein</topology>
    </subcellularLocation>
</comment>
<dbReference type="Gene3D" id="1.20.1110.10">
    <property type="entry name" value="Calcium-transporting ATPase, transmembrane domain"/>
    <property type="match status" value="2"/>
</dbReference>
<sequence length="614" mass="62035">MPSSRTTAQTGMGAAAFSPQHGTDGTDSSAHLTLAQSIGTFGVAASAAVFVINASSYTAGLVATAHDGGLPDGLEILRAYLDLLVTSVTVLVVAVPEGLPLAVTLALAFSVHRMLADRNLVRNLASAETMGAATTICSDKTGTLTANEMRVVRLWAAGEAYDIVPPNTSLAAAPAAPGSGARREGMGAVDVAGSSRSAHASPPHHTLALLRGPMDAHALGAAGSGGGGDGRGGVPPAADMNGAAAGTAVRQQQASAVQLPFAIRDLLVQGLVLNSTASLRLPAGAPAAGLGGAERSGSPTEIALLELPAVVAVTGDGTNDAPALAAADVGFCMNSGTTIAKEAADILLLDCSFAPIVAAVAWGRNVYASVTRFLQFQLTANVVAVATAVGGAVWLHSSPLSAVQMLWVNLMIDSLASLALATEAPTDAIMDTPPNRPNDPLVTPTVLKHIAGQTVFQLAVLYGILLMLHQHDDGSTAATGLMLLGGPGELATTAAAGFSTAWLAPLLEPAAGAGGGAENLLEGTLVFNAFVQMQLFNQINCRRVRDEPNVLEGINDQPLFLAIVAGEAALQYIIVQYGGPAFGTTPLNAPQWALCVGLGAAVLLVRAGLRGVRV</sequence>
<feature type="transmembrane region" description="Helical" evidence="8">
    <location>
        <begin position="83"/>
        <end position="109"/>
    </location>
</feature>
<dbReference type="GO" id="GO:0046872">
    <property type="term" value="F:metal ion binding"/>
    <property type="evidence" value="ECO:0007669"/>
    <property type="project" value="UniProtKB-KW"/>
</dbReference>
<keyword evidence="2 8" id="KW-0812">Transmembrane</keyword>
<feature type="compositionally biased region" description="Low complexity" evidence="7">
    <location>
        <begin position="194"/>
        <end position="205"/>
    </location>
</feature>
<feature type="transmembrane region" description="Helical" evidence="8">
    <location>
        <begin position="38"/>
        <end position="63"/>
    </location>
</feature>
<dbReference type="InterPro" id="IPR006068">
    <property type="entry name" value="ATPase_P-typ_cation-transptr_C"/>
</dbReference>
<feature type="transmembrane region" description="Helical" evidence="8">
    <location>
        <begin position="591"/>
        <end position="609"/>
    </location>
</feature>
<dbReference type="InterPro" id="IPR018303">
    <property type="entry name" value="ATPase_P-typ_P_site"/>
</dbReference>
<dbReference type="Proteomes" id="UP000236333">
    <property type="component" value="Unassembled WGS sequence"/>
</dbReference>
<reference evidence="10 11" key="1">
    <citation type="journal article" date="2017" name="Mol. Biol. Evol.">
        <title>The 4-celled Tetrabaena socialis nuclear genome reveals the essential components for genetic control of cell number at the origin of multicellularity in the volvocine lineage.</title>
        <authorList>
            <person name="Featherston J."/>
            <person name="Arakaki Y."/>
            <person name="Hanschen E.R."/>
            <person name="Ferris P.J."/>
            <person name="Michod R.E."/>
            <person name="Olson B.J.S.C."/>
            <person name="Nozaki H."/>
            <person name="Durand P.M."/>
        </authorList>
    </citation>
    <scope>NUCLEOTIDE SEQUENCE [LARGE SCALE GENOMIC DNA]</scope>
    <source>
        <strain evidence="10 11">NIES-571</strain>
    </source>
</reference>
<dbReference type="OrthoDB" id="3352408at2759"/>
<keyword evidence="11" id="KW-1185">Reference proteome</keyword>
<evidence type="ECO:0000256" key="8">
    <source>
        <dbReference type="SAM" id="Phobius"/>
    </source>
</evidence>
<evidence type="ECO:0000256" key="3">
    <source>
        <dbReference type="ARBA" id="ARBA00022723"/>
    </source>
</evidence>
<feature type="transmembrane region" description="Helical" evidence="8">
    <location>
        <begin position="374"/>
        <end position="395"/>
    </location>
</feature>
<dbReference type="EMBL" id="PGGS01000011">
    <property type="protein sequence ID" value="PNH12289.1"/>
    <property type="molecule type" value="Genomic_DNA"/>
</dbReference>
<evidence type="ECO:0000256" key="1">
    <source>
        <dbReference type="ARBA" id="ARBA00004127"/>
    </source>
</evidence>
<dbReference type="SUPFAM" id="SSF56784">
    <property type="entry name" value="HAD-like"/>
    <property type="match status" value="1"/>
</dbReference>
<feature type="region of interest" description="Disordered" evidence="7">
    <location>
        <begin position="172"/>
        <end position="207"/>
    </location>
</feature>
<dbReference type="AlphaFoldDB" id="A0A2J8AIE4"/>
<dbReference type="GO" id="GO:0005524">
    <property type="term" value="F:ATP binding"/>
    <property type="evidence" value="ECO:0007669"/>
    <property type="project" value="InterPro"/>
</dbReference>
<dbReference type="GO" id="GO:0016887">
    <property type="term" value="F:ATP hydrolysis activity"/>
    <property type="evidence" value="ECO:0007669"/>
    <property type="project" value="InterPro"/>
</dbReference>
<dbReference type="PANTHER" id="PTHR24093:SF369">
    <property type="entry name" value="CALCIUM-TRANSPORTING ATPASE"/>
    <property type="match status" value="1"/>
</dbReference>
<evidence type="ECO:0000256" key="4">
    <source>
        <dbReference type="ARBA" id="ARBA00022842"/>
    </source>
</evidence>
<accession>A0A2J8AIE4</accession>
<gene>
    <name evidence="10" type="ORF">TSOC_000805</name>
</gene>
<dbReference type="PROSITE" id="PS00154">
    <property type="entry name" value="ATPASE_E1_E2"/>
    <property type="match status" value="1"/>
</dbReference>
<keyword evidence="6 8" id="KW-0472">Membrane</keyword>
<evidence type="ECO:0000313" key="11">
    <source>
        <dbReference type="Proteomes" id="UP000236333"/>
    </source>
</evidence>
<feature type="region of interest" description="Disordered" evidence="7">
    <location>
        <begin position="1"/>
        <end position="24"/>
    </location>
</feature>
<dbReference type="Pfam" id="PF00689">
    <property type="entry name" value="Cation_ATPase_C"/>
    <property type="match status" value="1"/>
</dbReference>